<dbReference type="AlphaFoldDB" id="A0A1W0WMD0"/>
<keyword evidence="5" id="KW-0796">Tight junction</keyword>
<dbReference type="GO" id="GO:0007098">
    <property type="term" value="P:centrosome cycle"/>
    <property type="evidence" value="ECO:0007669"/>
    <property type="project" value="TreeGrafter"/>
</dbReference>
<reference evidence="16" key="1">
    <citation type="submission" date="2017-01" db="EMBL/GenBank/DDBJ databases">
        <title>Comparative genomics of anhydrobiosis in the tardigrade Hypsibius dujardini.</title>
        <authorList>
            <person name="Yoshida Y."/>
            <person name="Koutsovoulos G."/>
            <person name="Laetsch D."/>
            <person name="Stevens L."/>
            <person name="Kumar S."/>
            <person name="Horikawa D."/>
            <person name="Ishino K."/>
            <person name="Komine S."/>
            <person name="Tomita M."/>
            <person name="Blaxter M."/>
            <person name="Arakawa K."/>
        </authorList>
    </citation>
    <scope>NUCLEOTIDE SEQUENCE [LARGE SCALE GENOMIC DNA]</scope>
    <source>
        <strain evidence="16">Z151</strain>
    </source>
</reference>
<dbReference type="SUPFAM" id="SSF50156">
    <property type="entry name" value="PDZ domain-like"/>
    <property type="match status" value="1"/>
</dbReference>
<dbReference type="PROSITE" id="PS51745">
    <property type="entry name" value="PB1"/>
    <property type="match status" value="1"/>
</dbReference>
<dbReference type="Proteomes" id="UP000192578">
    <property type="component" value="Unassembled WGS sequence"/>
</dbReference>
<keyword evidence="7" id="KW-0963">Cytoplasm</keyword>
<organism evidence="15 16">
    <name type="scientific">Hypsibius exemplaris</name>
    <name type="common">Freshwater tardigrade</name>
    <dbReference type="NCBI Taxonomy" id="2072580"/>
    <lineage>
        <taxon>Eukaryota</taxon>
        <taxon>Metazoa</taxon>
        <taxon>Ecdysozoa</taxon>
        <taxon>Tardigrada</taxon>
        <taxon>Eutardigrada</taxon>
        <taxon>Parachela</taxon>
        <taxon>Hypsibioidea</taxon>
        <taxon>Hypsibiidae</taxon>
        <taxon>Hypsibius</taxon>
    </lineage>
</organism>
<keyword evidence="6" id="KW-1003">Cell membrane</keyword>
<dbReference type="EMBL" id="MTYJ01000076">
    <property type="protein sequence ID" value="OQV16317.1"/>
    <property type="molecule type" value="Genomic_DNA"/>
</dbReference>
<dbReference type="InterPro" id="IPR051741">
    <property type="entry name" value="PAR6_homolog"/>
</dbReference>
<dbReference type="SMART" id="SM00666">
    <property type="entry name" value="PB1"/>
    <property type="match status" value="1"/>
</dbReference>
<dbReference type="FunFam" id="3.10.20.90:FF:000031">
    <property type="entry name" value="Partitioning defective 6 homolog alpha"/>
    <property type="match status" value="1"/>
</dbReference>
<keyword evidence="11" id="KW-0131">Cell cycle</keyword>
<evidence type="ECO:0000256" key="1">
    <source>
        <dbReference type="ARBA" id="ARBA00004236"/>
    </source>
</evidence>
<dbReference type="GO" id="GO:0016324">
    <property type="term" value="C:apical plasma membrane"/>
    <property type="evidence" value="ECO:0007669"/>
    <property type="project" value="TreeGrafter"/>
</dbReference>
<dbReference type="FunFam" id="2.30.42.10:FF:000030">
    <property type="entry name" value="Partitioning defective 6 homolog beta"/>
    <property type="match status" value="1"/>
</dbReference>
<dbReference type="PANTHER" id="PTHR14102">
    <property type="entry name" value="PAR-6-RELATED"/>
    <property type="match status" value="1"/>
</dbReference>
<evidence type="ECO:0000256" key="8">
    <source>
        <dbReference type="ARBA" id="ARBA00022618"/>
    </source>
</evidence>
<accession>A0A1W0WMD0</accession>
<evidence type="ECO:0000313" key="15">
    <source>
        <dbReference type="EMBL" id="OQV16317.1"/>
    </source>
</evidence>
<feature type="domain" description="PB1" evidence="14">
    <location>
        <begin position="9"/>
        <end position="89"/>
    </location>
</feature>
<evidence type="ECO:0000256" key="11">
    <source>
        <dbReference type="ARBA" id="ARBA00023306"/>
    </source>
</evidence>
<dbReference type="PANTHER" id="PTHR14102:SF11">
    <property type="entry name" value="LD29223P"/>
    <property type="match status" value="1"/>
</dbReference>
<dbReference type="OrthoDB" id="5868434at2759"/>
<feature type="compositionally biased region" description="Basic and acidic residues" evidence="12">
    <location>
        <begin position="350"/>
        <end position="363"/>
    </location>
</feature>
<evidence type="ECO:0000259" key="14">
    <source>
        <dbReference type="PROSITE" id="PS51745"/>
    </source>
</evidence>
<evidence type="ECO:0000313" key="16">
    <source>
        <dbReference type="Proteomes" id="UP000192578"/>
    </source>
</evidence>
<dbReference type="SMART" id="SM00228">
    <property type="entry name" value="PDZ"/>
    <property type="match status" value="1"/>
</dbReference>
<dbReference type="InterPro" id="IPR053793">
    <property type="entry name" value="PB1-like"/>
</dbReference>
<gene>
    <name evidence="15" type="ORF">BV898_09625</name>
</gene>
<feature type="compositionally biased region" description="Polar residues" evidence="12">
    <location>
        <begin position="326"/>
        <end position="337"/>
    </location>
</feature>
<comment type="subcellular location">
    <subcellularLocation>
        <location evidence="2">Cell junction</location>
        <location evidence="2">Tight junction</location>
    </subcellularLocation>
    <subcellularLocation>
        <location evidence="1">Cell membrane</location>
    </subcellularLocation>
    <subcellularLocation>
        <location evidence="3">Cytoplasm</location>
    </subcellularLocation>
</comment>
<evidence type="ECO:0000259" key="13">
    <source>
        <dbReference type="PROSITE" id="PS50106"/>
    </source>
</evidence>
<evidence type="ECO:0000256" key="12">
    <source>
        <dbReference type="SAM" id="MobiDB-lite"/>
    </source>
</evidence>
<evidence type="ECO:0000256" key="4">
    <source>
        <dbReference type="ARBA" id="ARBA00008625"/>
    </source>
</evidence>
<dbReference type="InterPro" id="IPR000270">
    <property type="entry name" value="PB1_dom"/>
</dbReference>
<evidence type="ECO:0000256" key="7">
    <source>
        <dbReference type="ARBA" id="ARBA00022490"/>
    </source>
</evidence>
<dbReference type="GO" id="GO:0007163">
    <property type="term" value="P:establishment or maintenance of cell polarity"/>
    <property type="evidence" value="ECO:0007669"/>
    <property type="project" value="TreeGrafter"/>
</dbReference>
<evidence type="ECO:0000256" key="3">
    <source>
        <dbReference type="ARBA" id="ARBA00004496"/>
    </source>
</evidence>
<dbReference type="CDD" id="cd06718">
    <property type="entry name" value="PDZ_Par6-like"/>
    <property type="match status" value="1"/>
</dbReference>
<dbReference type="PROSITE" id="PS50106">
    <property type="entry name" value="PDZ"/>
    <property type="match status" value="1"/>
</dbReference>
<comment type="caution">
    <text evidence="15">The sequence shown here is derived from an EMBL/GenBank/DDBJ whole genome shotgun (WGS) entry which is preliminary data.</text>
</comment>
<keyword evidence="16" id="KW-1185">Reference proteome</keyword>
<evidence type="ECO:0000256" key="2">
    <source>
        <dbReference type="ARBA" id="ARBA00004435"/>
    </source>
</evidence>
<proteinExistence type="inferred from homology"/>
<evidence type="ECO:0000256" key="6">
    <source>
        <dbReference type="ARBA" id="ARBA00022475"/>
    </source>
</evidence>
<feature type="domain" description="PDZ" evidence="13">
    <location>
        <begin position="160"/>
        <end position="253"/>
    </location>
</feature>
<dbReference type="GO" id="GO:0005923">
    <property type="term" value="C:bicellular tight junction"/>
    <property type="evidence" value="ECO:0007669"/>
    <property type="project" value="UniProtKB-SubCell"/>
</dbReference>
<keyword evidence="8" id="KW-0132">Cell division</keyword>
<feature type="compositionally biased region" description="Acidic residues" evidence="12">
    <location>
        <begin position="304"/>
        <end position="315"/>
    </location>
</feature>
<dbReference type="GO" id="GO:0005938">
    <property type="term" value="C:cell cortex"/>
    <property type="evidence" value="ECO:0007669"/>
    <property type="project" value="TreeGrafter"/>
</dbReference>
<dbReference type="Pfam" id="PF00595">
    <property type="entry name" value="PDZ"/>
    <property type="match status" value="1"/>
</dbReference>
<sequence length="395" mass="43649">MSKKVGPPLIEVKSKFDAEFRRFSVLRSIGDKFLDFYQLVESLHNLRGVPFVILYTDEDDDLLPINNNDNFKKALSSTASLLRIHIQRKDENWSDLIGYSTLNRKREKGHNKILAQLPLTHHSANKSKNKNTPLKIGMPEDFRQVSQIIDVDILPQTHRRVRLLKHGSDRPLGFYIRDGVSIKVTPTGLEKVPGIFISRLVPGGLAESTGILAVNDEVVEVNGIDVTNKTLDQVTDMMIANSSNLIITVKPANQRGLTASPSNSDTQSKSYNSPSLRINQQRMSQMSAASAASTSSYPSNPSFNEDEDVDDDMDEIRDLTGPSLGQVGNMSGSSGTGSDRPLSSDPMAYRPEERTGSRRESSLRRGKPVGQHVTKIILDGKNGGVIHKAEQVFTL</sequence>
<feature type="compositionally biased region" description="Low complexity" evidence="12">
    <location>
        <begin position="284"/>
        <end position="302"/>
    </location>
</feature>
<comment type="similarity">
    <text evidence="4">Belongs to the PAR6 family.</text>
</comment>
<dbReference type="Pfam" id="PF00564">
    <property type="entry name" value="PB1"/>
    <property type="match status" value="1"/>
</dbReference>
<keyword evidence="9" id="KW-0965">Cell junction</keyword>
<evidence type="ECO:0000256" key="9">
    <source>
        <dbReference type="ARBA" id="ARBA00022949"/>
    </source>
</evidence>
<dbReference type="GO" id="GO:0051301">
    <property type="term" value="P:cell division"/>
    <property type="evidence" value="ECO:0007669"/>
    <property type="project" value="UniProtKB-KW"/>
</dbReference>
<protein>
    <submittedName>
        <fullName evidence="15">Partitioning defective 6-like protein gamma</fullName>
    </submittedName>
</protein>
<name>A0A1W0WMD0_HYPEX</name>
<keyword evidence="10" id="KW-0472">Membrane</keyword>
<dbReference type="Gene3D" id="2.30.42.10">
    <property type="match status" value="1"/>
</dbReference>
<dbReference type="Gene3D" id="3.10.20.90">
    <property type="entry name" value="Phosphatidylinositol 3-kinase Catalytic Subunit, Chain A, domain 1"/>
    <property type="match status" value="1"/>
</dbReference>
<evidence type="ECO:0000256" key="10">
    <source>
        <dbReference type="ARBA" id="ARBA00023136"/>
    </source>
</evidence>
<dbReference type="SUPFAM" id="SSF54277">
    <property type="entry name" value="CAD &amp; PB1 domains"/>
    <property type="match status" value="1"/>
</dbReference>
<dbReference type="GO" id="GO:0005634">
    <property type="term" value="C:nucleus"/>
    <property type="evidence" value="ECO:0007669"/>
    <property type="project" value="TreeGrafter"/>
</dbReference>
<dbReference type="GO" id="GO:0060341">
    <property type="term" value="P:regulation of cellular localization"/>
    <property type="evidence" value="ECO:0007669"/>
    <property type="project" value="TreeGrafter"/>
</dbReference>
<feature type="region of interest" description="Disordered" evidence="12">
    <location>
        <begin position="281"/>
        <end position="369"/>
    </location>
</feature>
<dbReference type="InterPro" id="IPR001478">
    <property type="entry name" value="PDZ"/>
</dbReference>
<dbReference type="InterPro" id="IPR036034">
    <property type="entry name" value="PDZ_sf"/>
</dbReference>
<evidence type="ECO:0000256" key="5">
    <source>
        <dbReference type="ARBA" id="ARBA00022427"/>
    </source>
</evidence>